<feature type="transmembrane region" description="Helical" evidence="5">
    <location>
        <begin position="365"/>
        <end position="385"/>
    </location>
</feature>
<dbReference type="PANTHER" id="PTHR33258:SF1">
    <property type="entry name" value="TRANSPOSASE INSL FOR INSERTION SEQUENCE ELEMENT IS186A-RELATED"/>
    <property type="match status" value="1"/>
</dbReference>
<protein>
    <submittedName>
        <fullName evidence="8">IS4 family transposase</fullName>
    </submittedName>
</protein>
<keyword evidence="9" id="KW-1185">Reference proteome</keyword>
<evidence type="ECO:0000256" key="2">
    <source>
        <dbReference type="ARBA" id="ARBA00022578"/>
    </source>
</evidence>
<dbReference type="InterPro" id="IPR012337">
    <property type="entry name" value="RNaseH-like_sf"/>
</dbReference>
<keyword evidence="5" id="KW-0472">Membrane</keyword>
<evidence type="ECO:0000313" key="8">
    <source>
        <dbReference type="EMBL" id="QES88491.1"/>
    </source>
</evidence>
<gene>
    <name evidence="8" type="ORF">E0W69_007385</name>
</gene>
<keyword evidence="4" id="KW-0233">DNA recombination</keyword>
<feature type="domain" description="DUF4372" evidence="7">
    <location>
        <begin position="9"/>
        <end position="78"/>
    </location>
</feature>
<feature type="domain" description="Transposase IS4-like" evidence="6">
    <location>
        <begin position="129"/>
        <end position="346"/>
    </location>
</feature>
<keyword evidence="5" id="KW-1133">Transmembrane helix</keyword>
<evidence type="ECO:0000259" key="6">
    <source>
        <dbReference type="Pfam" id="PF01609"/>
    </source>
</evidence>
<dbReference type="GO" id="GO:0003677">
    <property type="term" value="F:DNA binding"/>
    <property type="evidence" value="ECO:0007669"/>
    <property type="project" value="UniProtKB-KW"/>
</dbReference>
<dbReference type="RefSeq" id="WP_131329378.1">
    <property type="nucleotide sequence ID" value="NZ_CP044016.1"/>
</dbReference>
<reference evidence="8 9" key="1">
    <citation type="submission" date="2019-09" db="EMBL/GenBank/DDBJ databases">
        <title>Complete genome sequence of Arachidicoccus sp. B3-10 isolated from apple orchard soil.</title>
        <authorList>
            <person name="Kim H.S."/>
            <person name="Han K.-I."/>
            <person name="Suh M.K."/>
            <person name="Lee K.C."/>
            <person name="Eom M.K."/>
            <person name="Kim J.-S."/>
            <person name="Kang S.W."/>
            <person name="Sin Y."/>
            <person name="Lee J.-S."/>
        </authorList>
    </citation>
    <scope>NUCLEOTIDE SEQUENCE [LARGE SCALE GENOMIC DNA]</scope>
    <source>
        <strain evidence="8 9">B3-10</strain>
    </source>
</reference>
<dbReference type="EMBL" id="CP044016">
    <property type="protein sequence ID" value="QES88491.1"/>
    <property type="molecule type" value="Genomic_DNA"/>
</dbReference>
<evidence type="ECO:0000256" key="4">
    <source>
        <dbReference type="ARBA" id="ARBA00023172"/>
    </source>
</evidence>
<organism evidence="8 9">
    <name type="scientific">Rhizosphaericola mali</name>
    <dbReference type="NCBI Taxonomy" id="2545455"/>
    <lineage>
        <taxon>Bacteria</taxon>
        <taxon>Pseudomonadati</taxon>
        <taxon>Bacteroidota</taxon>
        <taxon>Chitinophagia</taxon>
        <taxon>Chitinophagales</taxon>
        <taxon>Chitinophagaceae</taxon>
        <taxon>Rhizosphaericola</taxon>
    </lineage>
</organism>
<dbReference type="GO" id="GO:0006313">
    <property type="term" value="P:DNA transposition"/>
    <property type="evidence" value="ECO:0007669"/>
    <property type="project" value="InterPro"/>
</dbReference>
<dbReference type="InterPro" id="IPR025399">
    <property type="entry name" value="DUF4372"/>
</dbReference>
<keyword evidence="2" id="KW-0815">Transposition</keyword>
<dbReference type="PANTHER" id="PTHR33258">
    <property type="entry name" value="TRANSPOSASE INSL FOR INSERTION SEQUENCE ELEMENT IS186A-RELATED"/>
    <property type="match status" value="1"/>
</dbReference>
<keyword evidence="3" id="KW-0238">DNA-binding</keyword>
<proteinExistence type="inferred from homology"/>
<dbReference type="InterPro" id="IPR047952">
    <property type="entry name" value="Transpos_IS4"/>
</dbReference>
<dbReference type="Pfam" id="PF01609">
    <property type="entry name" value="DDE_Tnp_1"/>
    <property type="match status" value="1"/>
</dbReference>
<name>A0A5P2GAC0_9BACT</name>
<dbReference type="GO" id="GO:0004803">
    <property type="term" value="F:transposase activity"/>
    <property type="evidence" value="ECO:0007669"/>
    <property type="project" value="InterPro"/>
</dbReference>
<keyword evidence="5" id="KW-0812">Transmembrane</keyword>
<dbReference type="KEGG" id="arac:E0W69_007385"/>
<evidence type="ECO:0000256" key="1">
    <source>
        <dbReference type="ARBA" id="ARBA00010075"/>
    </source>
</evidence>
<dbReference type="OrthoDB" id="7327264at2"/>
<evidence type="ECO:0000256" key="5">
    <source>
        <dbReference type="SAM" id="Phobius"/>
    </source>
</evidence>
<evidence type="ECO:0000313" key="9">
    <source>
        <dbReference type="Proteomes" id="UP000292424"/>
    </source>
</evidence>
<dbReference type="Pfam" id="PF14294">
    <property type="entry name" value="DUF4372"/>
    <property type="match status" value="1"/>
</dbReference>
<evidence type="ECO:0000256" key="3">
    <source>
        <dbReference type="ARBA" id="ARBA00023125"/>
    </source>
</evidence>
<dbReference type="InterPro" id="IPR002559">
    <property type="entry name" value="Transposase_11"/>
</dbReference>
<evidence type="ECO:0000259" key="7">
    <source>
        <dbReference type="Pfam" id="PF14294"/>
    </source>
</evidence>
<dbReference type="SUPFAM" id="SSF53098">
    <property type="entry name" value="Ribonuclease H-like"/>
    <property type="match status" value="1"/>
</dbReference>
<dbReference type="Proteomes" id="UP000292424">
    <property type="component" value="Chromosome"/>
</dbReference>
<accession>A0A5P2GAC0</accession>
<sequence length="417" mass="48099">MDKVMNYVGQPIFAQVLSLIDDNLISSACQQHKADKYSKKLCFKDHLTTMLYCIFARCTNLREVEAGLELCNGKLNHLDLKKVPARSTLSDGNKKRTSEVFATLYQSIYQKYKHIISDSPLKPGIASKLYILDSSTISLFKAILKPAGRKRLDGRSKGGYKVHTLLKADNNMPSFVKSTAAAMHDQQFYECIKELPDGSIITFDKAYVNYQQFEKFNERGVSYVVPQKENAQYHSIRELELKDEEPNILKDELILVGYNDNIEQTSVKRTLQLRRVAYYSQKHKTAFIYWTNNIEMAASDIVAIYQNRWQIEKFFKKLKQNFPLNYFLGDNENAIQIQIWCALIGLVLLQVLYQENKATMAFSTLASIVSLHLMTYLSIAAIILCRNQKRVRKKPPKNNLKHKQTKTDPYLQTKLNF</sequence>
<dbReference type="NCBIfam" id="NF033592">
    <property type="entry name" value="transpos_IS4_1"/>
    <property type="match status" value="1"/>
</dbReference>
<comment type="similarity">
    <text evidence="1">Belongs to the transposase 11 family.</text>
</comment>
<dbReference type="AlphaFoldDB" id="A0A5P2GAC0"/>